<dbReference type="RefSeq" id="WP_149425418.1">
    <property type="nucleotide sequence ID" value="NZ_CP022579.1"/>
</dbReference>
<gene>
    <name evidence="9" type="primary">exbB</name>
    <name evidence="9" type="ORF">OTERR_15930</name>
</gene>
<feature type="domain" description="MotA/TolQ/ExbB proton channel" evidence="8">
    <location>
        <begin position="91"/>
        <end position="196"/>
    </location>
</feature>
<dbReference type="InterPro" id="IPR050790">
    <property type="entry name" value="ExbB/TolQ_transport"/>
</dbReference>
<evidence type="ECO:0000313" key="10">
    <source>
        <dbReference type="Proteomes" id="UP000323671"/>
    </source>
</evidence>
<dbReference type="EMBL" id="CP022579">
    <property type="protein sequence ID" value="QEL65069.1"/>
    <property type="molecule type" value="Genomic_DNA"/>
</dbReference>
<sequence length="239" mass="25509">MLDAVSSTAIVDGTLWTLVGFSVATWTLILIKGLQHWRVAGQNRRYGRAFWQAPNLQSAAALEDQAGPTARLAETAFTALHEADSGAHDLSHSGDRRELLERYLRKQIQRERRGLESGLAVLASIGSTSPFVGLFGTVWGIMHALTDISKAGSASLDVVAGPIGEALIATGIGIAVAVPAVLGYNFFLRRLKLVAADLDDFAHDFINLAQKNDFRIGVPAAVARTTAGSAPFAAQERFA</sequence>
<dbReference type="GO" id="GO:0017038">
    <property type="term" value="P:protein import"/>
    <property type="evidence" value="ECO:0007669"/>
    <property type="project" value="TreeGrafter"/>
</dbReference>
<evidence type="ECO:0000313" key="9">
    <source>
        <dbReference type="EMBL" id="QEL65069.1"/>
    </source>
</evidence>
<keyword evidence="6" id="KW-0653">Protein transport</keyword>
<evidence type="ECO:0000256" key="1">
    <source>
        <dbReference type="ARBA" id="ARBA00004651"/>
    </source>
</evidence>
<keyword evidence="2" id="KW-1003">Cell membrane</keyword>
<feature type="transmembrane region" description="Helical" evidence="7">
    <location>
        <begin position="15"/>
        <end position="34"/>
    </location>
</feature>
<organism evidence="9 10">
    <name type="scientific">Oryzomicrobium terrae</name>
    <dbReference type="NCBI Taxonomy" id="1735038"/>
    <lineage>
        <taxon>Bacteria</taxon>
        <taxon>Pseudomonadati</taxon>
        <taxon>Pseudomonadota</taxon>
        <taxon>Betaproteobacteria</taxon>
        <taxon>Rhodocyclales</taxon>
        <taxon>Rhodocyclaceae</taxon>
        <taxon>Oryzomicrobium</taxon>
    </lineage>
</organism>
<keyword evidence="5 7" id="KW-0472">Membrane</keyword>
<name>A0A5C1E8X4_9RHOO</name>
<dbReference type="PANTHER" id="PTHR30625">
    <property type="entry name" value="PROTEIN TOLQ"/>
    <property type="match status" value="1"/>
</dbReference>
<dbReference type="PANTHER" id="PTHR30625:SF3">
    <property type="entry name" value="TOL-PAL SYSTEM PROTEIN TOLQ"/>
    <property type="match status" value="1"/>
</dbReference>
<keyword evidence="10" id="KW-1185">Reference proteome</keyword>
<dbReference type="AlphaFoldDB" id="A0A5C1E8X4"/>
<evidence type="ECO:0000256" key="6">
    <source>
        <dbReference type="RuleBase" id="RU004057"/>
    </source>
</evidence>
<feature type="transmembrane region" description="Helical" evidence="7">
    <location>
        <begin position="119"/>
        <end position="146"/>
    </location>
</feature>
<dbReference type="Proteomes" id="UP000323671">
    <property type="component" value="Chromosome"/>
</dbReference>
<reference evidence="9 10" key="1">
    <citation type="submission" date="2017-07" db="EMBL/GenBank/DDBJ databases">
        <title>Complete genome sequence of Oryzomicrobium terrae TPP412.</title>
        <authorList>
            <person name="Chiu L.-W."/>
            <person name="Lo K.-J."/>
            <person name="Tsai Y.-M."/>
            <person name="Lin S.-S."/>
            <person name="Kuo C.-H."/>
            <person name="Liu C.-T."/>
        </authorList>
    </citation>
    <scope>NUCLEOTIDE SEQUENCE [LARGE SCALE GENOMIC DNA]</scope>
    <source>
        <strain evidence="9 10">TPP412</strain>
    </source>
</reference>
<protein>
    <submittedName>
        <fullName evidence="9">MotA/TolQ/ExbB proton channel family protein</fullName>
    </submittedName>
</protein>
<dbReference type="GO" id="GO:0005886">
    <property type="term" value="C:plasma membrane"/>
    <property type="evidence" value="ECO:0007669"/>
    <property type="project" value="UniProtKB-SubCell"/>
</dbReference>
<evidence type="ECO:0000256" key="4">
    <source>
        <dbReference type="ARBA" id="ARBA00022989"/>
    </source>
</evidence>
<evidence type="ECO:0000256" key="7">
    <source>
        <dbReference type="SAM" id="Phobius"/>
    </source>
</evidence>
<dbReference type="Pfam" id="PF01618">
    <property type="entry name" value="MotA_ExbB"/>
    <property type="match status" value="1"/>
</dbReference>
<evidence type="ECO:0000256" key="2">
    <source>
        <dbReference type="ARBA" id="ARBA00022475"/>
    </source>
</evidence>
<evidence type="ECO:0000256" key="3">
    <source>
        <dbReference type="ARBA" id="ARBA00022692"/>
    </source>
</evidence>
<comment type="subcellular location">
    <subcellularLocation>
        <location evidence="1">Cell membrane</location>
        <topology evidence="1">Multi-pass membrane protein</topology>
    </subcellularLocation>
    <subcellularLocation>
        <location evidence="6">Membrane</location>
        <topology evidence="6">Multi-pass membrane protein</topology>
    </subcellularLocation>
</comment>
<keyword evidence="6" id="KW-0813">Transport</keyword>
<accession>A0A5C1E8X4</accession>
<comment type="similarity">
    <text evidence="6">Belongs to the exbB/tolQ family.</text>
</comment>
<dbReference type="KEGG" id="otr:OTERR_15930"/>
<dbReference type="InterPro" id="IPR002898">
    <property type="entry name" value="MotA_ExbB_proton_chnl"/>
</dbReference>
<proteinExistence type="inferred from homology"/>
<keyword evidence="4 7" id="KW-1133">Transmembrane helix</keyword>
<feature type="transmembrane region" description="Helical" evidence="7">
    <location>
        <begin position="166"/>
        <end position="187"/>
    </location>
</feature>
<keyword evidence="3 7" id="KW-0812">Transmembrane</keyword>
<evidence type="ECO:0000256" key="5">
    <source>
        <dbReference type="ARBA" id="ARBA00023136"/>
    </source>
</evidence>
<evidence type="ECO:0000259" key="8">
    <source>
        <dbReference type="Pfam" id="PF01618"/>
    </source>
</evidence>